<dbReference type="OrthoDB" id="5345392at2759"/>
<reference evidence="8 10" key="1">
    <citation type="submission" date="2019-07" db="EMBL/GenBank/DDBJ databases">
        <title>Draft genome assembly of a fouling barnacle, Amphibalanus amphitrite (Darwin, 1854): The first reference genome for Thecostraca.</title>
        <authorList>
            <person name="Kim W."/>
        </authorList>
    </citation>
    <scope>NUCLEOTIDE SEQUENCE [LARGE SCALE GENOMIC DNA]</scope>
    <source>
        <strain evidence="8">SNU_AA5</strain>
        <tissue evidence="8">Soma without cirri and trophi</tissue>
    </source>
</reference>
<gene>
    <name evidence="8" type="primary">mpv17l2_1</name>
    <name evidence="9" type="synonym">mpv17l2_5</name>
    <name evidence="8" type="ORF">FJT64_008520</name>
    <name evidence="9" type="ORF">FJT64_023715</name>
</gene>
<name>A0A6A4VBQ4_AMPAM</name>
<dbReference type="EMBL" id="VIIS01001725">
    <property type="protein sequence ID" value="KAF0293736.1"/>
    <property type="molecule type" value="Genomic_DNA"/>
</dbReference>
<dbReference type="GO" id="GO:0016020">
    <property type="term" value="C:membrane"/>
    <property type="evidence" value="ECO:0007669"/>
    <property type="project" value="UniProtKB-SubCell"/>
</dbReference>
<evidence type="ECO:0000256" key="6">
    <source>
        <dbReference type="RuleBase" id="RU363053"/>
    </source>
</evidence>
<dbReference type="EMBL" id="VIIS01001725">
    <property type="protein sequence ID" value="KAF0293737.1"/>
    <property type="molecule type" value="Genomic_DNA"/>
</dbReference>
<dbReference type="EMBL" id="VIIS01000846">
    <property type="protein sequence ID" value="KAF0304425.1"/>
    <property type="molecule type" value="Genomic_DNA"/>
</dbReference>
<keyword evidence="5 6" id="KW-0472">Membrane</keyword>
<proteinExistence type="inferred from homology"/>
<evidence type="ECO:0000313" key="9">
    <source>
        <dbReference type="EMBL" id="KAF0304424.1"/>
    </source>
</evidence>
<organism evidence="8 10">
    <name type="scientific">Amphibalanus amphitrite</name>
    <name type="common">Striped barnacle</name>
    <name type="synonym">Balanus amphitrite</name>
    <dbReference type="NCBI Taxonomy" id="1232801"/>
    <lineage>
        <taxon>Eukaryota</taxon>
        <taxon>Metazoa</taxon>
        <taxon>Ecdysozoa</taxon>
        <taxon>Arthropoda</taxon>
        <taxon>Crustacea</taxon>
        <taxon>Multicrustacea</taxon>
        <taxon>Cirripedia</taxon>
        <taxon>Thoracica</taxon>
        <taxon>Thoracicalcarea</taxon>
        <taxon>Balanomorpha</taxon>
        <taxon>Balanoidea</taxon>
        <taxon>Balanidae</taxon>
        <taxon>Amphibalaninae</taxon>
        <taxon>Amphibalanus</taxon>
    </lineage>
</organism>
<dbReference type="GO" id="GO:0005739">
    <property type="term" value="C:mitochondrion"/>
    <property type="evidence" value="ECO:0007669"/>
    <property type="project" value="TreeGrafter"/>
</dbReference>
<dbReference type="InterPro" id="IPR007248">
    <property type="entry name" value="Mpv17_PMP22"/>
</dbReference>
<evidence type="ECO:0000256" key="5">
    <source>
        <dbReference type="ARBA" id="ARBA00023136"/>
    </source>
</evidence>
<keyword evidence="4 6" id="KW-1133">Transmembrane helix</keyword>
<evidence type="ECO:0000256" key="3">
    <source>
        <dbReference type="ARBA" id="ARBA00022692"/>
    </source>
</evidence>
<accession>A0A6A4VBQ4</accession>
<dbReference type="Proteomes" id="UP000440578">
    <property type="component" value="Unassembled WGS sequence"/>
</dbReference>
<evidence type="ECO:0000256" key="4">
    <source>
        <dbReference type="ARBA" id="ARBA00022989"/>
    </source>
</evidence>
<dbReference type="Pfam" id="PF04117">
    <property type="entry name" value="Mpv17_PMP22"/>
    <property type="match status" value="1"/>
</dbReference>
<evidence type="ECO:0000256" key="7">
    <source>
        <dbReference type="SAM" id="MobiDB-lite"/>
    </source>
</evidence>
<comment type="similarity">
    <text evidence="2 6">Belongs to the peroxisomal membrane protein PXMP2/4 family.</text>
</comment>
<comment type="subcellular location">
    <subcellularLocation>
        <location evidence="1">Membrane</location>
        <topology evidence="1">Multi-pass membrane protein</topology>
    </subcellularLocation>
</comment>
<dbReference type="PANTHER" id="PTHR11266:SF8">
    <property type="entry name" value="MPV17-LIKE PROTEIN 2"/>
    <property type="match status" value="1"/>
</dbReference>
<evidence type="ECO:0000313" key="10">
    <source>
        <dbReference type="Proteomes" id="UP000440578"/>
    </source>
</evidence>
<evidence type="ECO:0000256" key="1">
    <source>
        <dbReference type="ARBA" id="ARBA00004141"/>
    </source>
</evidence>
<evidence type="ECO:0000256" key="2">
    <source>
        <dbReference type="ARBA" id="ARBA00006824"/>
    </source>
</evidence>
<keyword evidence="10" id="KW-1185">Reference proteome</keyword>
<dbReference type="AlphaFoldDB" id="A0A6A4VBQ4"/>
<comment type="caution">
    <text evidence="8">The sequence shown here is derived from an EMBL/GenBank/DDBJ whole genome shotgun (WGS) entry which is preliminary data.</text>
</comment>
<dbReference type="EMBL" id="VIIS01000846">
    <property type="protein sequence ID" value="KAF0304424.1"/>
    <property type="molecule type" value="Genomic_DNA"/>
</dbReference>
<dbReference type="GO" id="GO:0061668">
    <property type="term" value="P:mitochondrial ribosome assembly"/>
    <property type="evidence" value="ECO:0007669"/>
    <property type="project" value="TreeGrafter"/>
</dbReference>
<sequence>MYRMAQGIIRKAASSLHPVKEKLVRLNKATFGKHLLLTNISVSVSLSALGDSLQQRYQMSRGGRCSYDCRRVAYMSGCGMGAGVLCHYWYLALDRWWVGRSIGVVAKKVLVDQLVFSPVLIATFLVSLEVFRGRGARELVDTFQAKFMRLYLAEWTVWPPAQAFSFYCLPTRYRVLWDNTVSLGYDCYTSYVIHDDEDDDDDDLPFAPAGLTGRLPQSAGDRRGGTCVKEAS</sequence>
<dbReference type="PANTHER" id="PTHR11266">
    <property type="entry name" value="PEROXISOMAL MEMBRANE PROTEIN 2, PXMP2 MPV17"/>
    <property type="match status" value="1"/>
</dbReference>
<feature type="region of interest" description="Disordered" evidence="7">
    <location>
        <begin position="200"/>
        <end position="232"/>
    </location>
</feature>
<feature type="transmembrane region" description="Helical" evidence="6">
    <location>
        <begin position="110"/>
        <end position="131"/>
    </location>
</feature>
<feature type="transmembrane region" description="Helical" evidence="6">
    <location>
        <begin position="72"/>
        <end position="90"/>
    </location>
</feature>
<keyword evidence="3 6" id="KW-0812">Transmembrane</keyword>
<evidence type="ECO:0000313" key="8">
    <source>
        <dbReference type="EMBL" id="KAF0293737.1"/>
    </source>
</evidence>
<protein>
    <submittedName>
        <fullName evidence="8">Mpv17-like protein 2</fullName>
    </submittedName>
</protein>